<keyword evidence="1" id="KW-1185">Reference proteome</keyword>
<sequence>MNYANETASLNPPHKFLPWVLVNNDPLCNDPTDRFELWHLIASSRVRHRMCEGFSVDADLRIEVRNRRCGIGTAPADPQMRQCTANAVLARQVDSADAEKMTAEAVPQEWWWGRRCKNPWAECVPSHVRRNFRRCGFEERGQKPHMRNRNRTCGPADAVLAHQVDSADAEKMTTEAVPQEQ</sequence>
<protein>
    <submittedName>
        <fullName evidence="2">Uncharacterized protein LOC104249988</fullName>
    </submittedName>
</protein>
<accession>A0A1U7YL80</accession>
<dbReference type="RefSeq" id="XP_009804832.1">
    <property type="nucleotide sequence ID" value="XM_009806530.1"/>
</dbReference>
<evidence type="ECO:0000313" key="2">
    <source>
        <dbReference type="RefSeq" id="XP_009804832.1"/>
    </source>
</evidence>
<dbReference type="AlphaFoldDB" id="A0A1U7YL80"/>
<reference evidence="2" key="2">
    <citation type="submission" date="2025-08" db="UniProtKB">
        <authorList>
            <consortium name="RefSeq"/>
        </authorList>
    </citation>
    <scope>IDENTIFICATION</scope>
    <source>
        <tissue evidence="2">Leaf</tissue>
    </source>
</reference>
<organism evidence="1 2">
    <name type="scientific">Nicotiana sylvestris</name>
    <name type="common">Wood tobacco</name>
    <name type="synonym">South American tobacco</name>
    <dbReference type="NCBI Taxonomy" id="4096"/>
    <lineage>
        <taxon>Eukaryota</taxon>
        <taxon>Viridiplantae</taxon>
        <taxon>Streptophyta</taxon>
        <taxon>Embryophyta</taxon>
        <taxon>Tracheophyta</taxon>
        <taxon>Spermatophyta</taxon>
        <taxon>Magnoliopsida</taxon>
        <taxon>eudicotyledons</taxon>
        <taxon>Gunneridae</taxon>
        <taxon>Pentapetalae</taxon>
        <taxon>asterids</taxon>
        <taxon>lamiids</taxon>
        <taxon>Solanales</taxon>
        <taxon>Solanaceae</taxon>
        <taxon>Nicotianoideae</taxon>
        <taxon>Nicotianeae</taxon>
        <taxon>Nicotiana</taxon>
    </lineage>
</organism>
<gene>
    <name evidence="2" type="primary">LOC104249988</name>
</gene>
<name>A0A1U7YL80_NICSY</name>
<reference evidence="1" key="1">
    <citation type="journal article" date="2013" name="Genome Biol.">
        <title>Reference genomes and transcriptomes of Nicotiana sylvestris and Nicotiana tomentosiformis.</title>
        <authorList>
            <person name="Sierro N."/>
            <person name="Battey J.N."/>
            <person name="Ouadi S."/>
            <person name="Bovet L."/>
            <person name="Goepfert S."/>
            <person name="Bakaher N."/>
            <person name="Peitsch M.C."/>
            <person name="Ivanov N.V."/>
        </authorList>
    </citation>
    <scope>NUCLEOTIDE SEQUENCE [LARGE SCALE GENOMIC DNA]</scope>
</reference>
<dbReference type="Proteomes" id="UP000189701">
    <property type="component" value="Unplaced"/>
</dbReference>
<evidence type="ECO:0000313" key="1">
    <source>
        <dbReference type="Proteomes" id="UP000189701"/>
    </source>
</evidence>
<proteinExistence type="predicted"/>